<keyword evidence="7 17" id="KW-0547">Nucleotide-binding</keyword>
<evidence type="ECO:0000256" key="12">
    <source>
        <dbReference type="ARBA" id="ARBA00023211"/>
    </source>
</evidence>
<name>A0A7Y8D2H3_PSEPU</name>
<dbReference type="PIRSF" id="PIRSF039102">
    <property type="entry name" value="Ddl/VanB"/>
    <property type="match status" value="1"/>
</dbReference>
<dbReference type="EMBL" id="JACARV010000055">
    <property type="protein sequence ID" value="NWC82325.1"/>
    <property type="molecule type" value="Genomic_DNA"/>
</dbReference>
<dbReference type="SUPFAM" id="SSF56059">
    <property type="entry name" value="Glutathione synthetase ATP-binding domain-like"/>
    <property type="match status" value="1"/>
</dbReference>
<dbReference type="InterPro" id="IPR011761">
    <property type="entry name" value="ATP-grasp"/>
</dbReference>
<keyword evidence="10 15" id="KW-0133">Cell shape</keyword>
<dbReference type="GO" id="GO:0008716">
    <property type="term" value="F:D-alanine-D-alanine ligase activity"/>
    <property type="evidence" value="ECO:0007669"/>
    <property type="project" value="UniProtKB-UniRule"/>
</dbReference>
<proteinExistence type="inferred from homology"/>
<evidence type="ECO:0000256" key="5">
    <source>
        <dbReference type="ARBA" id="ARBA00022598"/>
    </source>
</evidence>
<keyword evidence="6 18" id="KW-0479">Metal-binding</keyword>
<comment type="subcellular location">
    <subcellularLocation>
        <location evidence="15">Cytoplasm</location>
    </subcellularLocation>
</comment>
<comment type="catalytic activity">
    <reaction evidence="14 15">
        <text>2 D-alanine + ATP = D-alanyl-D-alanine + ADP + phosphate + H(+)</text>
        <dbReference type="Rhea" id="RHEA:11224"/>
        <dbReference type="ChEBI" id="CHEBI:15378"/>
        <dbReference type="ChEBI" id="CHEBI:30616"/>
        <dbReference type="ChEBI" id="CHEBI:43474"/>
        <dbReference type="ChEBI" id="CHEBI:57416"/>
        <dbReference type="ChEBI" id="CHEBI:57822"/>
        <dbReference type="ChEBI" id="CHEBI:456216"/>
        <dbReference type="EC" id="6.3.2.4"/>
    </reaction>
</comment>
<comment type="cofactor">
    <cofactor evidence="1">
        <name>Mn(2+)</name>
        <dbReference type="ChEBI" id="CHEBI:29035"/>
    </cofactor>
</comment>
<protein>
    <recommendedName>
        <fullName evidence="15">D-alanine--D-alanine ligase</fullName>
        <ecNumber evidence="15">6.3.2.4</ecNumber>
    </recommendedName>
    <alternativeName>
        <fullName evidence="15">D-Ala-D-Ala ligase</fullName>
    </alternativeName>
    <alternativeName>
        <fullName evidence="15">D-alanylalanine synthetase</fullName>
    </alternativeName>
</protein>
<dbReference type="InterPro" id="IPR013815">
    <property type="entry name" value="ATP_grasp_subdomain_1"/>
</dbReference>
<dbReference type="GO" id="GO:0005524">
    <property type="term" value="F:ATP binding"/>
    <property type="evidence" value="ECO:0007669"/>
    <property type="project" value="UniProtKB-UniRule"/>
</dbReference>
<dbReference type="RefSeq" id="WP_177010791.1">
    <property type="nucleotide sequence ID" value="NZ_CP100652.1"/>
</dbReference>
<dbReference type="Gene3D" id="3.30.1490.20">
    <property type="entry name" value="ATP-grasp fold, A domain"/>
    <property type="match status" value="1"/>
</dbReference>
<dbReference type="PANTHER" id="PTHR23132">
    <property type="entry name" value="D-ALANINE--D-ALANINE LIGASE"/>
    <property type="match status" value="1"/>
</dbReference>
<dbReference type="AlphaFoldDB" id="A0A7Y8D2H3"/>
<dbReference type="UniPathway" id="UPA00219"/>
<evidence type="ECO:0000256" key="1">
    <source>
        <dbReference type="ARBA" id="ARBA00001936"/>
    </source>
</evidence>
<comment type="similarity">
    <text evidence="4 15">Belongs to the D-alanine--D-alanine ligase family.</text>
</comment>
<comment type="cofactor">
    <cofactor evidence="18">
        <name>Mg(2+)</name>
        <dbReference type="ChEBI" id="CHEBI:18420"/>
    </cofactor>
    <cofactor evidence="18">
        <name>Mn(2+)</name>
        <dbReference type="ChEBI" id="CHEBI:29035"/>
    </cofactor>
    <text evidence="18">Binds 2 magnesium or manganese ions per subunit.</text>
</comment>
<sequence length="349" mass="37679">MSQLSVALVFGGRSAEHAVSIKTASTIHKALAALGHEVHCVGIDKEGNWRYHSAFSSFPDCVDTGAPYVTIQPGKRKLFVHVRGRPPSELTIDLLYPALHGRWGEDGTIQGLAQMCALPCVGAGVLGSAVSMDKDFAKRLLKANGISVVPWLVLRTLRSWGHIVEALGNDSLFLKPASSGSSVGVFRVRSAAEYAQAFAVAVQLDAKVLLEPEVRGREIECGVLEVDGELVVSELGEVMPVAGHDFYSYQAKYEAQCGENLRVPCDLPLNVKTEIQKISKAAFRCLGLDGFARVDFFYTSEGAVIINEVNTLPGFTDSSMYPKVFECVGYTPEKIIAALLSSAMKKSRA</sequence>
<comment type="function">
    <text evidence="2 15">Cell wall formation.</text>
</comment>
<evidence type="ECO:0000256" key="3">
    <source>
        <dbReference type="ARBA" id="ARBA00004752"/>
    </source>
</evidence>
<feature type="binding site" evidence="17">
    <location>
        <begin position="307"/>
        <end position="308"/>
    </location>
    <ligand>
        <name>ATP</name>
        <dbReference type="ChEBI" id="CHEBI:30616"/>
    </ligand>
</feature>
<evidence type="ECO:0000256" key="11">
    <source>
        <dbReference type="ARBA" id="ARBA00022984"/>
    </source>
</evidence>
<dbReference type="Gene3D" id="3.40.50.20">
    <property type="match status" value="1"/>
</dbReference>
<evidence type="ECO:0000256" key="18">
    <source>
        <dbReference type="PIRSR" id="PIRSR039102-3"/>
    </source>
</evidence>
<feature type="binding site" evidence="18">
    <location>
        <position position="308"/>
    </location>
    <ligand>
        <name>Mg(2+)</name>
        <dbReference type="ChEBI" id="CHEBI:18420"/>
        <label>2</label>
    </ligand>
</feature>
<keyword evidence="5 15" id="KW-0436">Ligase</keyword>
<comment type="pathway">
    <text evidence="3 15">Cell wall biogenesis; peptidoglycan biosynthesis.</text>
</comment>
<evidence type="ECO:0000256" key="17">
    <source>
        <dbReference type="PIRSR" id="PIRSR039102-2"/>
    </source>
</evidence>
<dbReference type="SUPFAM" id="SSF52440">
    <property type="entry name" value="PreATP-grasp domain"/>
    <property type="match status" value="1"/>
</dbReference>
<dbReference type="PROSITE" id="PS00844">
    <property type="entry name" value="DALA_DALA_LIGASE_2"/>
    <property type="match status" value="1"/>
</dbReference>
<evidence type="ECO:0000313" key="22">
    <source>
        <dbReference type="Proteomes" id="UP000542695"/>
    </source>
</evidence>
<dbReference type="Pfam" id="PF07478">
    <property type="entry name" value="Dala_Dala_lig_C"/>
    <property type="match status" value="1"/>
</dbReference>
<evidence type="ECO:0000256" key="7">
    <source>
        <dbReference type="ARBA" id="ARBA00022741"/>
    </source>
</evidence>
<dbReference type="GO" id="GO:0005829">
    <property type="term" value="C:cytosol"/>
    <property type="evidence" value="ECO:0007669"/>
    <property type="project" value="TreeGrafter"/>
</dbReference>
<dbReference type="GO" id="GO:0009252">
    <property type="term" value="P:peptidoglycan biosynthetic process"/>
    <property type="evidence" value="ECO:0007669"/>
    <property type="project" value="UniProtKB-UniRule"/>
</dbReference>
<evidence type="ECO:0000256" key="10">
    <source>
        <dbReference type="ARBA" id="ARBA00022960"/>
    </source>
</evidence>
<dbReference type="HAMAP" id="MF_00047">
    <property type="entry name" value="Dala_Dala_lig"/>
    <property type="match status" value="1"/>
</dbReference>
<dbReference type="PANTHER" id="PTHR23132:SF25">
    <property type="entry name" value="D-ALANINE--D-ALANINE LIGASE A"/>
    <property type="match status" value="1"/>
</dbReference>
<dbReference type="PROSITE" id="PS50975">
    <property type="entry name" value="ATP_GRASP"/>
    <property type="match status" value="1"/>
</dbReference>
<feature type="binding site" evidence="18">
    <location>
        <position position="295"/>
    </location>
    <ligand>
        <name>Mg(2+)</name>
        <dbReference type="ChEBI" id="CHEBI:18420"/>
        <label>1</label>
    </ligand>
</feature>
<dbReference type="InterPro" id="IPR011127">
    <property type="entry name" value="Dala_Dala_lig_N"/>
</dbReference>
<gene>
    <name evidence="15" type="primary">ddl</name>
    <name evidence="21" type="ORF">HX798_18870</name>
</gene>
<evidence type="ECO:0000256" key="13">
    <source>
        <dbReference type="ARBA" id="ARBA00023316"/>
    </source>
</evidence>
<keyword evidence="8 19" id="KW-0067">ATP-binding</keyword>
<feature type="active site" evidence="16">
    <location>
        <position position="319"/>
    </location>
</feature>
<feature type="active site" evidence="16">
    <location>
        <position position="16"/>
    </location>
</feature>
<dbReference type="InterPro" id="IPR000291">
    <property type="entry name" value="D-Ala_lig_Van_CS"/>
</dbReference>
<feature type="binding site" evidence="17">
    <location>
        <begin position="173"/>
        <end position="175"/>
    </location>
    <ligand>
        <name>ATP</name>
        <dbReference type="ChEBI" id="CHEBI:30616"/>
    </ligand>
</feature>
<feature type="binding site" evidence="18">
    <location>
        <position position="310"/>
    </location>
    <ligand>
        <name>Mg(2+)</name>
        <dbReference type="ChEBI" id="CHEBI:18420"/>
        <label>2</label>
    </ligand>
</feature>
<feature type="active site" evidence="16">
    <location>
        <position position="181"/>
    </location>
</feature>
<keyword evidence="15" id="KW-0963">Cytoplasm</keyword>
<keyword evidence="13 15" id="KW-0961">Cell wall biogenesis/degradation</keyword>
<evidence type="ECO:0000256" key="15">
    <source>
        <dbReference type="HAMAP-Rule" id="MF_00047"/>
    </source>
</evidence>
<dbReference type="Gene3D" id="3.30.470.20">
    <property type="entry name" value="ATP-grasp fold, B domain"/>
    <property type="match status" value="1"/>
</dbReference>
<evidence type="ECO:0000256" key="8">
    <source>
        <dbReference type="ARBA" id="ARBA00022840"/>
    </source>
</evidence>
<keyword evidence="9 18" id="KW-0460">Magnesium</keyword>
<evidence type="ECO:0000256" key="19">
    <source>
        <dbReference type="PROSITE-ProRule" id="PRU00409"/>
    </source>
</evidence>
<dbReference type="InterPro" id="IPR011095">
    <property type="entry name" value="Dala_Dala_lig_C"/>
</dbReference>
<feature type="binding site" evidence="17">
    <location>
        <begin position="181"/>
        <end position="182"/>
    </location>
    <ligand>
        <name>ATP</name>
        <dbReference type="ChEBI" id="CHEBI:30616"/>
    </ligand>
</feature>
<evidence type="ECO:0000256" key="4">
    <source>
        <dbReference type="ARBA" id="ARBA00010871"/>
    </source>
</evidence>
<evidence type="ECO:0000256" key="16">
    <source>
        <dbReference type="PIRSR" id="PIRSR039102-1"/>
    </source>
</evidence>
<dbReference type="Pfam" id="PF01820">
    <property type="entry name" value="Dala_Dala_lig_N"/>
    <property type="match status" value="1"/>
</dbReference>
<feature type="domain" description="ATP-grasp" evidence="20">
    <location>
        <begin position="138"/>
        <end position="341"/>
    </location>
</feature>
<evidence type="ECO:0000313" key="21">
    <source>
        <dbReference type="EMBL" id="NWC82325.1"/>
    </source>
</evidence>
<feature type="binding site" evidence="18">
    <location>
        <position position="308"/>
    </location>
    <ligand>
        <name>Mg(2+)</name>
        <dbReference type="ChEBI" id="CHEBI:18420"/>
        <label>1</label>
    </ligand>
</feature>
<feature type="binding site" evidence="17">
    <location>
        <begin position="211"/>
        <end position="218"/>
    </location>
    <ligand>
        <name>ATP</name>
        <dbReference type="ChEBI" id="CHEBI:30616"/>
    </ligand>
</feature>
<organism evidence="21 22">
    <name type="scientific">Pseudomonas putida</name>
    <name type="common">Arthrobacter siderocapsulatus</name>
    <dbReference type="NCBI Taxonomy" id="303"/>
    <lineage>
        <taxon>Bacteria</taxon>
        <taxon>Pseudomonadati</taxon>
        <taxon>Pseudomonadota</taxon>
        <taxon>Gammaproteobacteria</taxon>
        <taxon>Pseudomonadales</taxon>
        <taxon>Pseudomonadaceae</taxon>
        <taxon>Pseudomonas</taxon>
    </lineage>
</organism>
<dbReference type="GO" id="GO:0071555">
    <property type="term" value="P:cell wall organization"/>
    <property type="evidence" value="ECO:0007669"/>
    <property type="project" value="UniProtKB-KW"/>
</dbReference>
<dbReference type="Proteomes" id="UP000542695">
    <property type="component" value="Unassembled WGS sequence"/>
</dbReference>
<keyword evidence="12 18" id="KW-0464">Manganese</keyword>
<dbReference type="EC" id="6.3.2.4" evidence="15"/>
<dbReference type="NCBIfam" id="TIGR01205">
    <property type="entry name" value="D_ala_D_alaTIGR"/>
    <property type="match status" value="1"/>
</dbReference>
<feature type="binding site" evidence="17">
    <location>
        <position position="134"/>
    </location>
    <ligand>
        <name>ATP</name>
        <dbReference type="ChEBI" id="CHEBI:30616"/>
    </ligand>
</feature>
<reference evidence="21 22" key="1">
    <citation type="submission" date="2020-04" db="EMBL/GenBank/DDBJ databases">
        <title>Molecular characterization of pseudomonads from Agaricus bisporus reveal novel blotch 2 pathogens in Western Europe.</title>
        <authorList>
            <person name="Taparia T."/>
            <person name="Krijger M."/>
            <person name="Haynes E."/>
            <person name="Elpinstone J.G."/>
            <person name="Noble R."/>
            <person name="Van Der Wolf J."/>
        </authorList>
    </citation>
    <scope>NUCLEOTIDE SEQUENCE [LARGE SCALE GENOMIC DNA]</scope>
    <source>
        <strain evidence="21 22">P7765</strain>
    </source>
</reference>
<comment type="caution">
    <text evidence="21">The sequence shown here is derived from an EMBL/GenBank/DDBJ whole genome shotgun (WGS) entry which is preliminary data.</text>
</comment>
<dbReference type="InterPro" id="IPR005905">
    <property type="entry name" value="D_ala_D_ala"/>
</dbReference>
<dbReference type="PROSITE" id="PS00843">
    <property type="entry name" value="DALA_DALA_LIGASE_1"/>
    <property type="match status" value="1"/>
</dbReference>
<accession>A0A7Y8D2H3</accession>
<evidence type="ECO:0000256" key="9">
    <source>
        <dbReference type="ARBA" id="ARBA00022842"/>
    </source>
</evidence>
<evidence type="ECO:0000256" key="14">
    <source>
        <dbReference type="ARBA" id="ARBA00047614"/>
    </source>
</evidence>
<dbReference type="NCBIfam" id="NF002528">
    <property type="entry name" value="PRK01966.1-4"/>
    <property type="match status" value="1"/>
</dbReference>
<evidence type="ECO:0000256" key="6">
    <source>
        <dbReference type="ARBA" id="ARBA00022723"/>
    </source>
</evidence>
<dbReference type="GO" id="GO:0046872">
    <property type="term" value="F:metal ion binding"/>
    <property type="evidence" value="ECO:0007669"/>
    <property type="project" value="UniProtKB-KW"/>
</dbReference>
<evidence type="ECO:0000256" key="2">
    <source>
        <dbReference type="ARBA" id="ARBA00003921"/>
    </source>
</evidence>
<dbReference type="GO" id="GO:0008360">
    <property type="term" value="P:regulation of cell shape"/>
    <property type="evidence" value="ECO:0007669"/>
    <property type="project" value="UniProtKB-KW"/>
</dbReference>
<dbReference type="InterPro" id="IPR016185">
    <property type="entry name" value="PreATP-grasp_dom_sf"/>
</dbReference>
<evidence type="ECO:0000259" key="20">
    <source>
        <dbReference type="PROSITE" id="PS50975"/>
    </source>
</evidence>
<keyword evidence="11 15" id="KW-0573">Peptidoglycan synthesis</keyword>